<reference evidence="4" key="1">
    <citation type="submission" date="2010-08" db="EMBL/GenBank/DDBJ databases">
        <authorList>
            <consortium name="Caenorhabditis japonica Sequencing Consortium"/>
            <person name="Wilson R.K."/>
        </authorList>
    </citation>
    <scope>NUCLEOTIDE SEQUENCE [LARGE SCALE GENOMIC DNA]</scope>
    <source>
        <strain evidence="4">DF5081</strain>
    </source>
</reference>
<evidence type="ECO:0000313" key="4">
    <source>
        <dbReference type="Proteomes" id="UP000005237"/>
    </source>
</evidence>
<proteinExistence type="predicted"/>
<dbReference type="EnsemblMetazoa" id="CJA00793a.1">
    <property type="protein sequence ID" value="CJA00793a.1"/>
    <property type="gene ID" value="WBGene00119997"/>
</dbReference>
<name>A0A8R1HGC5_CAEJA</name>
<dbReference type="InterPro" id="IPR002602">
    <property type="entry name" value="DB"/>
</dbReference>
<protein>
    <submittedName>
        <fullName evidence="3">DB domain-containing protein</fullName>
    </submittedName>
</protein>
<dbReference type="AlphaFoldDB" id="A0A8R1HGC5"/>
<accession>A0A8R1HGC5</accession>
<dbReference type="Proteomes" id="UP000005237">
    <property type="component" value="Unassembled WGS sequence"/>
</dbReference>
<sequence>MRSSLLSLIIFCILLAICSSRRDANQKLKACCARQKTADKMCKKRFCDFEAIHQGNMLHYLNTCGPKNQTVQLMWDCASSRADHTECCKRNNVLSACLPYCAAQGTVPNEQVTHVFCMQNFNNIRDCFRSHLDKKPNIFGDN</sequence>
<feature type="signal peptide" evidence="1">
    <location>
        <begin position="1"/>
        <end position="20"/>
    </location>
</feature>
<dbReference type="PANTHER" id="PTHR46705">
    <property type="entry name" value="PROTEIN CBG09805"/>
    <property type="match status" value="1"/>
</dbReference>
<dbReference type="Pfam" id="PF01682">
    <property type="entry name" value="DB"/>
    <property type="match status" value="1"/>
</dbReference>
<feature type="chain" id="PRO_5035905770" evidence="1">
    <location>
        <begin position="21"/>
        <end position="142"/>
    </location>
</feature>
<evidence type="ECO:0000313" key="3">
    <source>
        <dbReference type="EnsemblMetazoa" id="CJA00793a.1"/>
    </source>
</evidence>
<reference evidence="3" key="2">
    <citation type="submission" date="2022-06" db="UniProtKB">
        <authorList>
            <consortium name="EnsemblMetazoa"/>
        </authorList>
    </citation>
    <scope>IDENTIFICATION</scope>
    <source>
        <strain evidence="3">DF5081</strain>
    </source>
</reference>
<evidence type="ECO:0000256" key="1">
    <source>
        <dbReference type="SAM" id="SignalP"/>
    </source>
</evidence>
<organism evidence="3 4">
    <name type="scientific">Caenorhabditis japonica</name>
    <dbReference type="NCBI Taxonomy" id="281687"/>
    <lineage>
        <taxon>Eukaryota</taxon>
        <taxon>Metazoa</taxon>
        <taxon>Ecdysozoa</taxon>
        <taxon>Nematoda</taxon>
        <taxon>Chromadorea</taxon>
        <taxon>Rhabditida</taxon>
        <taxon>Rhabditina</taxon>
        <taxon>Rhabditomorpha</taxon>
        <taxon>Rhabditoidea</taxon>
        <taxon>Rhabditidae</taxon>
        <taxon>Peloderinae</taxon>
        <taxon>Caenorhabditis</taxon>
    </lineage>
</organism>
<feature type="domain" description="Domain of unknown function DB" evidence="2">
    <location>
        <begin position="31"/>
        <end position="128"/>
    </location>
</feature>
<dbReference type="PANTHER" id="PTHR46705:SF13">
    <property type="entry name" value="DOMAIN OF UNKNOWN FUNCTION DB DOMAIN-CONTAINING PROTEIN"/>
    <property type="match status" value="1"/>
</dbReference>
<evidence type="ECO:0000259" key="2">
    <source>
        <dbReference type="Pfam" id="PF01682"/>
    </source>
</evidence>
<keyword evidence="4" id="KW-1185">Reference proteome</keyword>
<dbReference type="OMA" id="LMWDCAS"/>
<keyword evidence="1" id="KW-0732">Signal</keyword>